<evidence type="ECO:0008006" key="3">
    <source>
        <dbReference type="Google" id="ProtNLM"/>
    </source>
</evidence>
<dbReference type="Proteomes" id="UP000826195">
    <property type="component" value="Unassembled WGS sequence"/>
</dbReference>
<proteinExistence type="predicted"/>
<dbReference type="EMBL" id="JAHXZJ010000002">
    <property type="protein sequence ID" value="KAH0563652.1"/>
    <property type="molecule type" value="Genomic_DNA"/>
</dbReference>
<reference evidence="1 2" key="1">
    <citation type="journal article" date="2021" name="J. Hered.">
        <title>A chromosome-level genome assembly of the parasitoid wasp, Cotesia glomerata (Hymenoptera: Braconidae).</title>
        <authorList>
            <person name="Pinto B.J."/>
            <person name="Weis J.J."/>
            <person name="Gamble T."/>
            <person name="Ode P.J."/>
            <person name="Paul R."/>
            <person name="Zaspel J.M."/>
        </authorList>
    </citation>
    <scope>NUCLEOTIDE SEQUENCE [LARGE SCALE GENOMIC DNA]</scope>
    <source>
        <strain evidence="1">CgM1</strain>
    </source>
</reference>
<sequence length="154" mass="17595">MKIIPGKRNDSVLFYHNGFKYLQDYQCKKVARCSYRKSGCKATLHFVSEIDDFPEEDADVWRAMKKVMIEEAETTNEKLVDIFDDVCSRFPEVAENHIYDSVRSTLSRKRSLSRPNIPDTMAELGADLIDSIFMKAAVKSINGKTALIFSTNDL</sequence>
<accession>A0AAV7J0A3</accession>
<evidence type="ECO:0000313" key="2">
    <source>
        <dbReference type="Proteomes" id="UP000826195"/>
    </source>
</evidence>
<protein>
    <recommendedName>
        <fullName evidence="3">FLYWCH-type domain-containing protein</fullName>
    </recommendedName>
</protein>
<dbReference type="AlphaFoldDB" id="A0AAV7J0A3"/>
<keyword evidence="2" id="KW-1185">Reference proteome</keyword>
<name>A0AAV7J0A3_COTGL</name>
<comment type="caution">
    <text evidence="1">The sequence shown here is derived from an EMBL/GenBank/DDBJ whole genome shotgun (WGS) entry which is preliminary data.</text>
</comment>
<gene>
    <name evidence="1" type="ORF">KQX54_003834</name>
</gene>
<organism evidence="1 2">
    <name type="scientific">Cotesia glomerata</name>
    <name type="common">Lepidopteran parasitic wasp</name>
    <name type="synonym">Apanteles glomeratus</name>
    <dbReference type="NCBI Taxonomy" id="32391"/>
    <lineage>
        <taxon>Eukaryota</taxon>
        <taxon>Metazoa</taxon>
        <taxon>Ecdysozoa</taxon>
        <taxon>Arthropoda</taxon>
        <taxon>Hexapoda</taxon>
        <taxon>Insecta</taxon>
        <taxon>Pterygota</taxon>
        <taxon>Neoptera</taxon>
        <taxon>Endopterygota</taxon>
        <taxon>Hymenoptera</taxon>
        <taxon>Apocrita</taxon>
        <taxon>Ichneumonoidea</taxon>
        <taxon>Braconidae</taxon>
        <taxon>Microgastrinae</taxon>
        <taxon>Cotesia</taxon>
    </lineage>
</organism>
<evidence type="ECO:0000313" key="1">
    <source>
        <dbReference type="EMBL" id="KAH0563652.1"/>
    </source>
</evidence>